<feature type="transmembrane region" description="Helical" evidence="6">
    <location>
        <begin position="77"/>
        <end position="95"/>
    </location>
</feature>
<feature type="transmembrane region" description="Helical" evidence="6">
    <location>
        <begin position="12"/>
        <end position="30"/>
    </location>
</feature>
<dbReference type="Pfam" id="PF07690">
    <property type="entry name" value="MFS_1"/>
    <property type="match status" value="1"/>
</dbReference>
<dbReference type="PROSITE" id="PS50850">
    <property type="entry name" value="MFS"/>
    <property type="match status" value="1"/>
</dbReference>
<keyword evidence="9" id="KW-1185">Reference proteome</keyword>
<organism evidence="8 9">
    <name type="scientific">Psychrilyobacter piezotolerans</name>
    <dbReference type="NCBI Taxonomy" id="2293438"/>
    <lineage>
        <taxon>Bacteria</taxon>
        <taxon>Fusobacteriati</taxon>
        <taxon>Fusobacteriota</taxon>
        <taxon>Fusobacteriia</taxon>
        <taxon>Fusobacteriales</taxon>
        <taxon>Fusobacteriaceae</taxon>
        <taxon>Psychrilyobacter</taxon>
    </lineage>
</organism>
<evidence type="ECO:0000259" key="7">
    <source>
        <dbReference type="PROSITE" id="PS50850"/>
    </source>
</evidence>
<evidence type="ECO:0000256" key="2">
    <source>
        <dbReference type="ARBA" id="ARBA00022475"/>
    </source>
</evidence>
<dbReference type="InterPro" id="IPR036259">
    <property type="entry name" value="MFS_trans_sf"/>
</dbReference>
<evidence type="ECO:0000256" key="3">
    <source>
        <dbReference type="ARBA" id="ARBA00022692"/>
    </source>
</evidence>
<feature type="transmembrane region" description="Helical" evidence="6">
    <location>
        <begin position="303"/>
        <end position="320"/>
    </location>
</feature>
<proteinExistence type="predicted"/>
<feature type="transmembrane region" description="Helical" evidence="6">
    <location>
        <begin position="101"/>
        <end position="124"/>
    </location>
</feature>
<dbReference type="SUPFAM" id="SSF103473">
    <property type="entry name" value="MFS general substrate transporter"/>
    <property type="match status" value="1"/>
</dbReference>
<feature type="transmembrane region" description="Helical" evidence="6">
    <location>
        <begin position="50"/>
        <end position="70"/>
    </location>
</feature>
<evidence type="ECO:0000256" key="5">
    <source>
        <dbReference type="ARBA" id="ARBA00023136"/>
    </source>
</evidence>
<gene>
    <name evidence="8" type="ORF">DYH56_14220</name>
</gene>
<evidence type="ECO:0000256" key="4">
    <source>
        <dbReference type="ARBA" id="ARBA00022989"/>
    </source>
</evidence>
<keyword evidence="4 6" id="KW-1133">Transmembrane helix</keyword>
<accession>A0ABX9KEG8</accession>
<dbReference type="Proteomes" id="UP000263486">
    <property type="component" value="Unassembled WGS sequence"/>
</dbReference>
<name>A0ABX9KEG8_9FUSO</name>
<feature type="transmembrane region" description="Helical" evidence="6">
    <location>
        <begin position="175"/>
        <end position="198"/>
    </location>
</feature>
<keyword evidence="2" id="KW-1003">Cell membrane</keyword>
<dbReference type="PANTHER" id="PTHR43124">
    <property type="entry name" value="PURINE EFFLUX PUMP PBUE"/>
    <property type="match status" value="1"/>
</dbReference>
<feature type="transmembrane region" description="Helical" evidence="6">
    <location>
        <begin position="234"/>
        <end position="256"/>
    </location>
</feature>
<dbReference type="InterPro" id="IPR050189">
    <property type="entry name" value="MFS_Efflux_Transporters"/>
</dbReference>
<protein>
    <submittedName>
        <fullName evidence="8">MFS transporter</fullName>
    </submittedName>
</protein>
<feature type="transmembrane region" description="Helical" evidence="6">
    <location>
        <begin position="357"/>
        <end position="376"/>
    </location>
</feature>
<sequence length="435" mass="48240">MKTTNTNRYLQFLLVVLAAGAIYPLIYLRTNYQVTILEVFGITNGQLNSLYTTLGMVFVVGYFPSGWLADRISAKKLLVVSLLCTGLGGLWFAQIPSYINVRIIFAIWGFFSVFTFWGAHLKIVKLMSTKEEEGRFFGILDGGRGAVEALLASIALVIFSTVLGNADDMMLKREALIRVIYMYSFALISLSLLIGIFLKDNQESEEIKIETKKETSKVKRNLVGDVKVVFGNKLVWNLGIIIFMGYTVFWTVYYIGGFLQTNLEVDPITVGLITTIVLWMRPIGGIFGGFIADKIGKAKTLKIAVTCASVLLITISTIPYSTPQMVFFGLFILLAIMLYTIRGLYWSLLGDCRLDAAILGLSIGIISFLGYLPDIIIPKVNTILFGTFGGNMGYNAYFITSAICGITGVIAVTIFQKKSVQTEKTEEELEYTTEN</sequence>
<feature type="domain" description="Major facilitator superfamily (MFS) profile" evidence="7">
    <location>
        <begin position="4"/>
        <end position="419"/>
    </location>
</feature>
<evidence type="ECO:0000256" key="6">
    <source>
        <dbReference type="SAM" id="Phobius"/>
    </source>
</evidence>
<dbReference type="InterPro" id="IPR020846">
    <property type="entry name" value="MFS_dom"/>
</dbReference>
<feature type="transmembrane region" description="Helical" evidence="6">
    <location>
        <begin position="326"/>
        <end position="345"/>
    </location>
</feature>
<evidence type="ECO:0000313" key="9">
    <source>
        <dbReference type="Proteomes" id="UP000263486"/>
    </source>
</evidence>
<dbReference type="PANTHER" id="PTHR43124:SF3">
    <property type="entry name" value="CHLORAMPHENICOL EFFLUX PUMP RV0191"/>
    <property type="match status" value="1"/>
</dbReference>
<comment type="subcellular location">
    <subcellularLocation>
        <location evidence="1">Cell membrane</location>
        <topology evidence="1">Multi-pass membrane protein</topology>
    </subcellularLocation>
</comment>
<comment type="caution">
    <text evidence="8">The sequence shown here is derived from an EMBL/GenBank/DDBJ whole genome shotgun (WGS) entry which is preliminary data.</text>
</comment>
<dbReference type="RefSeq" id="WP_114643535.1">
    <property type="nucleotide sequence ID" value="NZ_JAACIO010000036.1"/>
</dbReference>
<feature type="transmembrane region" description="Helical" evidence="6">
    <location>
        <begin position="268"/>
        <end position="291"/>
    </location>
</feature>
<feature type="transmembrane region" description="Helical" evidence="6">
    <location>
        <begin position="396"/>
        <end position="415"/>
    </location>
</feature>
<reference evidence="8 9" key="1">
    <citation type="submission" date="2018-08" db="EMBL/GenBank/DDBJ databases">
        <title>Draft genome sequence of Psychrilyobacter sp. strain SD5 isolated from Black Sea water.</title>
        <authorList>
            <person name="Yadav S."/>
            <person name="Villanueva L."/>
            <person name="Damste J.S.S."/>
        </authorList>
    </citation>
    <scope>NUCLEOTIDE SEQUENCE [LARGE SCALE GENOMIC DNA]</scope>
    <source>
        <strain evidence="8 9">SD5</strain>
    </source>
</reference>
<dbReference type="Gene3D" id="1.20.1250.20">
    <property type="entry name" value="MFS general substrate transporter like domains"/>
    <property type="match status" value="2"/>
</dbReference>
<keyword evidence="5 6" id="KW-0472">Membrane</keyword>
<dbReference type="EMBL" id="QUAJ01000038">
    <property type="protein sequence ID" value="REI39605.1"/>
    <property type="molecule type" value="Genomic_DNA"/>
</dbReference>
<evidence type="ECO:0000313" key="8">
    <source>
        <dbReference type="EMBL" id="REI39605.1"/>
    </source>
</evidence>
<dbReference type="InterPro" id="IPR011701">
    <property type="entry name" value="MFS"/>
</dbReference>
<dbReference type="CDD" id="cd06174">
    <property type="entry name" value="MFS"/>
    <property type="match status" value="1"/>
</dbReference>
<evidence type="ECO:0000256" key="1">
    <source>
        <dbReference type="ARBA" id="ARBA00004651"/>
    </source>
</evidence>
<feature type="transmembrane region" description="Helical" evidence="6">
    <location>
        <begin position="145"/>
        <end position="163"/>
    </location>
</feature>
<keyword evidence="3 6" id="KW-0812">Transmembrane</keyword>